<dbReference type="EMBL" id="CADCUB010000039">
    <property type="protein sequence ID" value="CAA9313913.1"/>
    <property type="molecule type" value="Genomic_DNA"/>
</dbReference>
<feature type="domain" description="CAAX prenyl protease 1 N-terminal" evidence="9">
    <location>
        <begin position="65"/>
        <end position="201"/>
    </location>
</feature>
<evidence type="ECO:0000256" key="4">
    <source>
        <dbReference type="ARBA" id="ARBA00022833"/>
    </source>
</evidence>
<feature type="domain" description="Peptidase M48" evidence="8">
    <location>
        <begin position="209"/>
        <end position="411"/>
    </location>
</feature>
<feature type="transmembrane region" description="Helical" evidence="7">
    <location>
        <begin position="326"/>
        <end position="345"/>
    </location>
</feature>
<organism evidence="10">
    <name type="scientific">uncultured Frankineae bacterium</name>
    <dbReference type="NCBI Taxonomy" id="437475"/>
    <lineage>
        <taxon>Bacteria</taxon>
        <taxon>Bacillati</taxon>
        <taxon>Actinomycetota</taxon>
        <taxon>Actinomycetes</taxon>
        <taxon>Frankiales</taxon>
        <taxon>environmental samples</taxon>
    </lineage>
</organism>
<comment type="similarity">
    <text evidence="6">Belongs to the peptidase M48 family.</text>
</comment>
<evidence type="ECO:0000256" key="2">
    <source>
        <dbReference type="ARBA" id="ARBA00022723"/>
    </source>
</evidence>
<comment type="cofactor">
    <cofactor evidence="6">
        <name>Zn(2+)</name>
        <dbReference type="ChEBI" id="CHEBI:29105"/>
    </cofactor>
    <text evidence="6">Binds 1 zinc ion per subunit.</text>
</comment>
<keyword evidence="3 6" id="KW-0378">Hydrolase</keyword>
<keyword evidence="1 6" id="KW-0645">Protease</keyword>
<name>A0A6J4KTP6_9ACTN</name>
<evidence type="ECO:0000256" key="1">
    <source>
        <dbReference type="ARBA" id="ARBA00022670"/>
    </source>
</evidence>
<keyword evidence="2" id="KW-0479">Metal-binding</keyword>
<feature type="transmembrane region" description="Helical" evidence="7">
    <location>
        <begin position="63"/>
        <end position="83"/>
    </location>
</feature>
<dbReference type="GO" id="GO:0006508">
    <property type="term" value="P:proteolysis"/>
    <property type="evidence" value="ECO:0007669"/>
    <property type="project" value="UniProtKB-KW"/>
</dbReference>
<evidence type="ECO:0000259" key="9">
    <source>
        <dbReference type="Pfam" id="PF16491"/>
    </source>
</evidence>
<feature type="transmembrane region" description="Helical" evidence="7">
    <location>
        <begin position="173"/>
        <end position="195"/>
    </location>
</feature>
<accession>A0A6J4KTP6</accession>
<evidence type="ECO:0000256" key="7">
    <source>
        <dbReference type="SAM" id="Phobius"/>
    </source>
</evidence>
<evidence type="ECO:0000259" key="8">
    <source>
        <dbReference type="Pfam" id="PF01435"/>
    </source>
</evidence>
<evidence type="ECO:0000313" key="10">
    <source>
        <dbReference type="EMBL" id="CAA9313913.1"/>
    </source>
</evidence>
<sequence>MTRRAPTVALAVLLTVLCLALVVTVPWTPLPGADVVPDPARDFTAAQIAREVAFHDALRPTSYASLAVSLVLLTLLGLTRVGARLVRAVARPLGGGWVWQVLLGTLAVTALVRLVTLPLRARSESVLRAYGLSTQTWPSWLLDVGRGVLVDAGLTALALLTLVGLGRVARRTWWAWGAAATALLVVAGSFAYPLVVEPVFNSFTSLPAGPLRDEVLDLAARDGVAVDDVLVSDASRRTTALNAYVSGFGSTRRVVLYDTLVARATPQEVALVVAHELGHAEERDVLVGTALGALGAAAAVCALALLLSWSPVLRRSGAEGIHDPRIVPLVLALVAVGSFAVGPASNLVSRRIEARADVHSLDLTRDPRTFADSQRRLALANLSDLDPHPLAYALFATHPSTTERLAMVREWERLRG</sequence>
<dbReference type="GO" id="GO:0046872">
    <property type="term" value="F:metal ion binding"/>
    <property type="evidence" value="ECO:0007669"/>
    <property type="project" value="UniProtKB-KW"/>
</dbReference>
<gene>
    <name evidence="10" type="ORF">AVDCRST_MAG07-707</name>
</gene>
<feature type="transmembrane region" description="Helical" evidence="7">
    <location>
        <begin position="147"/>
        <end position="166"/>
    </location>
</feature>
<evidence type="ECO:0000256" key="6">
    <source>
        <dbReference type="RuleBase" id="RU003983"/>
    </source>
</evidence>
<keyword evidence="5 6" id="KW-0482">Metalloprotease</keyword>
<reference evidence="10" key="1">
    <citation type="submission" date="2020-02" db="EMBL/GenBank/DDBJ databases">
        <authorList>
            <person name="Meier V. D."/>
        </authorList>
    </citation>
    <scope>NUCLEOTIDE SEQUENCE</scope>
    <source>
        <strain evidence="10">AVDCRST_MAG07</strain>
    </source>
</reference>
<evidence type="ECO:0000256" key="3">
    <source>
        <dbReference type="ARBA" id="ARBA00022801"/>
    </source>
</evidence>
<evidence type="ECO:0000256" key="5">
    <source>
        <dbReference type="ARBA" id="ARBA00023049"/>
    </source>
</evidence>
<protein>
    <submittedName>
        <fullName evidence="10">Peptidase, M48 family</fullName>
    </submittedName>
</protein>
<dbReference type="Pfam" id="PF16491">
    <property type="entry name" value="Peptidase_M48_N"/>
    <property type="match status" value="1"/>
</dbReference>
<feature type="transmembrane region" description="Helical" evidence="7">
    <location>
        <begin position="285"/>
        <end position="306"/>
    </location>
</feature>
<keyword evidence="7" id="KW-0472">Membrane</keyword>
<dbReference type="Gene3D" id="3.30.2010.10">
    <property type="entry name" value="Metalloproteases ('zincins'), catalytic domain"/>
    <property type="match status" value="1"/>
</dbReference>
<keyword evidence="7" id="KW-0812">Transmembrane</keyword>
<dbReference type="AlphaFoldDB" id="A0A6J4KTP6"/>
<dbReference type="Pfam" id="PF01435">
    <property type="entry name" value="Peptidase_M48"/>
    <property type="match status" value="1"/>
</dbReference>
<dbReference type="PANTHER" id="PTHR10120">
    <property type="entry name" value="CAAX PRENYL PROTEASE 1"/>
    <property type="match status" value="1"/>
</dbReference>
<keyword evidence="4 6" id="KW-0862">Zinc</keyword>
<dbReference type="InterPro" id="IPR001915">
    <property type="entry name" value="Peptidase_M48"/>
</dbReference>
<dbReference type="InterPro" id="IPR032456">
    <property type="entry name" value="Peptidase_M48_N"/>
</dbReference>
<proteinExistence type="inferred from homology"/>
<feature type="transmembrane region" description="Helical" evidence="7">
    <location>
        <begin position="95"/>
        <end position="115"/>
    </location>
</feature>
<keyword evidence="7" id="KW-1133">Transmembrane helix</keyword>
<dbReference type="GO" id="GO:0004222">
    <property type="term" value="F:metalloendopeptidase activity"/>
    <property type="evidence" value="ECO:0007669"/>
    <property type="project" value="InterPro"/>
</dbReference>